<dbReference type="AlphaFoldDB" id="A0A388M554"/>
<feature type="region of interest" description="Disordered" evidence="4">
    <location>
        <begin position="122"/>
        <end position="179"/>
    </location>
</feature>
<dbReference type="Proteomes" id="UP000265515">
    <property type="component" value="Unassembled WGS sequence"/>
</dbReference>
<dbReference type="OrthoDB" id="1431247at2759"/>
<evidence type="ECO:0000256" key="1">
    <source>
        <dbReference type="ARBA" id="ARBA00023016"/>
    </source>
</evidence>
<evidence type="ECO:0000256" key="4">
    <source>
        <dbReference type="SAM" id="MobiDB-lite"/>
    </source>
</evidence>
<dbReference type="PANTHER" id="PTHR46733">
    <property type="entry name" value="26.5 KDA HEAT SHOCK PROTEIN, MITOCHONDRIAL"/>
    <property type="match status" value="1"/>
</dbReference>
<dbReference type="EMBL" id="BFEA01000753">
    <property type="protein sequence ID" value="GBG89676.1"/>
    <property type="molecule type" value="Genomic_DNA"/>
</dbReference>
<dbReference type="Gramene" id="GBG89676">
    <property type="protein sequence ID" value="GBG89676"/>
    <property type="gene ID" value="CBR_g49529"/>
</dbReference>
<organism evidence="6 7">
    <name type="scientific">Chara braunii</name>
    <name type="common">Braun's stonewort</name>
    <dbReference type="NCBI Taxonomy" id="69332"/>
    <lineage>
        <taxon>Eukaryota</taxon>
        <taxon>Viridiplantae</taxon>
        <taxon>Streptophyta</taxon>
        <taxon>Charophyceae</taxon>
        <taxon>Charales</taxon>
        <taxon>Characeae</taxon>
        <taxon>Chara</taxon>
    </lineage>
</organism>
<evidence type="ECO:0000313" key="6">
    <source>
        <dbReference type="EMBL" id="GBG89676.1"/>
    </source>
</evidence>
<dbReference type="InterPro" id="IPR002068">
    <property type="entry name" value="A-crystallin/Hsp20_dom"/>
</dbReference>
<evidence type="ECO:0000256" key="3">
    <source>
        <dbReference type="RuleBase" id="RU003616"/>
    </source>
</evidence>
<dbReference type="InterPro" id="IPR008978">
    <property type="entry name" value="HSP20-like_chaperone"/>
</dbReference>
<evidence type="ECO:0000256" key="2">
    <source>
        <dbReference type="PROSITE-ProRule" id="PRU00285"/>
    </source>
</evidence>
<keyword evidence="7" id="KW-1185">Reference proteome</keyword>
<protein>
    <recommendedName>
        <fullName evidence="5">SHSP domain-containing protein</fullName>
    </recommendedName>
</protein>
<evidence type="ECO:0000313" key="7">
    <source>
        <dbReference type="Proteomes" id="UP000265515"/>
    </source>
</evidence>
<comment type="similarity">
    <text evidence="2 3">Belongs to the small heat shock protein (HSP20) family.</text>
</comment>
<dbReference type="Gene3D" id="2.60.40.790">
    <property type="match status" value="1"/>
</dbReference>
<name>A0A388M554_CHABU</name>
<dbReference type="CDD" id="cd06464">
    <property type="entry name" value="ACD_sHsps-like"/>
    <property type="match status" value="1"/>
</dbReference>
<dbReference type="PANTHER" id="PTHR46733:SF4">
    <property type="entry name" value="HEAT SHOCK PROTEIN 21, CHLOROPLASTIC"/>
    <property type="match status" value="1"/>
</dbReference>
<dbReference type="STRING" id="69332.A0A388M554"/>
<feature type="domain" description="SHSP" evidence="5">
    <location>
        <begin position="218"/>
        <end position="329"/>
    </location>
</feature>
<dbReference type="Pfam" id="PF00011">
    <property type="entry name" value="HSP20"/>
    <property type="match status" value="1"/>
</dbReference>
<keyword evidence="1" id="KW-0346">Stress response</keyword>
<dbReference type="SUPFAM" id="SSF49764">
    <property type="entry name" value="HSP20-like chaperones"/>
    <property type="match status" value="1"/>
</dbReference>
<proteinExistence type="inferred from homology"/>
<dbReference type="InterPro" id="IPR044587">
    <property type="entry name" value="HSP21-like"/>
</dbReference>
<comment type="caution">
    <text evidence="6">The sequence shown here is derived from an EMBL/GenBank/DDBJ whole genome shotgun (WGS) entry which is preliminary data.</text>
</comment>
<reference evidence="6 7" key="1">
    <citation type="journal article" date="2018" name="Cell">
        <title>The Chara Genome: Secondary Complexity and Implications for Plant Terrestrialization.</title>
        <authorList>
            <person name="Nishiyama T."/>
            <person name="Sakayama H."/>
            <person name="Vries J.D."/>
            <person name="Buschmann H."/>
            <person name="Saint-Marcoux D."/>
            <person name="Ullrich K.K."/>
            <person name="Haas F.B."/>
            <person name="Vanderstraeten L."/>
            <person name="Becker D."/>
            <person name="Lang D."/>
            <person name="Vosolsobe S."/>
            <person name="Rombauts S."/>
            <person name="Wilhelmsson P.K.I."/>
            <person name="Janitza P."/>
            <person name="Kern R."/>
            <person name="Heyl A."/>
            <person name="Rumpler F."/>
            <person name="Villalobos L.I.A.C."/>
            <person name="Clay J.M."/>
            <person name="Skokan R."/>
            <person name="Toyoda A."/>
            <person name="Suzuki Y."/>
            <person name="Kagoshima H."/>
            <person name="Schijlen E."/>
            <person name="Tajeshwar N."/>
            <person name="Catarino B."/>
            <person name="Hetherington A.J."/>
            <person name="Saltykova A."/>
            <person name="Bonnot C."/>
            <person name="Breuninger H."/>
            <person name="Symeonidi A."/>
            <person name="Radhakrishnan G.V."/>
            <person name="Van Nieuwerburgh F."/>
            <person name="Deforce D."/>
            <person name="Chang C."/>
            <person name="Karol K.G."/>
            <person name="Hedrich R."/>
            <person name="Ulvskov P."/>
            <person name="Glockner G."/>
            <person name="Delwiche C.F."/>
            <person name="Petrasek J."/>
            <person name="Van de Peer Y."/>
            <person name="Friml J."/>
            <person name="Beilby M."/>
            <person name="Dolan L."/>
            <person name="Kohara Y."/>
            <person name="Sugano S."/>
            <person name="Fujiyama A."/>
            <person name="Delaux P.-M."/>
            <person name="Quint M."/>
            <person name="TheiBen G."/>
            <person name="Hagemann M."/>
            <person name="Harholt J."/>
            <person name="Dunand C."/>
            <person name="Zachgo S."/>
            <person name="Langdale J."/>
            <person name="Maumus F."/>
            <person name="Straeten D.V.D."/>
            <person name="Gould S.B."/>
            <person name="Rensing S.A."/>
        </authorList>
    </citation>
    <scope>NUCLEOTIDE SEQUENCE [LARGE SCALE GENOMIC DNA]</scope>
    <source>
        <strain evidence="6 7">S276</strain>
    </source>
</reference>
<evidence type="ECO:0000259" key="5">
    <source>
        <dbReference type="PROSITE" id="PS01031"/>
    </source>
</evidence>
<accession>A0A388M554</accession>
<gene>
    <name evidence="6" type="ORF">CBR_g49529</name>
</gene>
<sequence length="329" mass="35696">MAKPALGLVNSVSLRPCVDFLPALTGARRLSTSIPRRVASISEGRACLPEKKSEGSCPRTAAASLCNLSAAVSRGVERSRWLGGTRGVYSGVVGSDGSTDALGRWPGLSLGRADRGLSTISMQARAERREGDVGGESQVDVRRNSNAMTSGRPGRRGMMRGGDRSTALSTVPRSPLDMWGSPEASIRQMMDMVDRFDRLTDDALFSPSRVFGNMMRDNIRGATRVPMEFQEMDHAFLVRMDMPGISKDELSVQVEDGDTLIVSGEHKAEEGAGEGDTHRIRSAASYRTRILLPDNVKTDEIKAEFKDGVLHLVIPKKEAERKVVDVHIG</sequence>
<dbReference type="PROSITE" id="PS01031">
    <property type="entry name" value="SHSP"/>
    <property type="match status" value="1"/>
</dbReference>
<dbReference type="GO" id="GO:0009408">
    <property type="term" value="P:response to heat"/>
    <property type="evidence" value="ECO:0007669"/>
    <property type="project" value="InterPro"/>
</dbReference>